<dbReference type="Pfam" id="PF01464">
    <property type="entry name" value="SLT"/>
    <property type="match status" value="1"/>
</dbReference>
<dbReference type="GO" id="GO:0000270">
    <property type="term" value="P:peptidoglycan metabolic process"/>
    <property type="evidence" value="ECO:0007669"/>
    <property type="project" value="InterPro"/>
</dbReference>
<dbReference type="AlphaFoldDB" id="A0A231UTX4"/>
<reference evidence="7" key="1">
    <citation type="journal article" date="2017" name="Int. J. Syst. Evol. Microbiol.">
        <title>Notoacmeibacter marinus gen. nov., sp. nov., isolated from the gut of a limpet and proposal of Notoacmeibacteraceae fam. nov. in the order Rhizobiales of the class Alphaproteobacteria.</title>
        <authorList>
            <person name="Huang Z."/>
            <person name="Guo F."/>
            <person name="Lai Q."/>
        </authorList>
    </citation>
    <scope>NUCLEOTIDE SEQUENCE [LARGE SCALE GENOMIC DNA]</scope>
    <source>
        <strain evidence="7">XMTR2A4</strain>
    </source>
</reference>
<dbReference type="GO" id="GO:0042597">
    <property type="term" value="C:periplasmic space"/>
    <property type="evidence" value="ECO:0007669"/>
    <property type="project" value="InterPro"/>
</dbReference>
<evidence type="ECO:0000256" key="2">
    <source>
        <dbReference type="ARBA" id="ARBA00009387"/>
    </source>
</evidence>
<dbReference type="GO" id="GO:0004553">
    <property type="term" value="F:hydrolase activity, hydrolyzing O-glycosyl compounds"/>
    <property type="evidence" value="ECO:0007669"/>
    <property type="project" value="InterPro"/>
</dbReference>
<evidence type="ECO:0000259" key="5">
    <source>
        <dbReference type="Pfam" id="PF01464"/>
    </source>
</evidence>
<dbReference type="InterPro" id="IPR000189">
    <property type="entry name" value="Transglyc_AS"/>
</dbReference>
<protein>
    <submittedName>
        <fullName evidence="6">Lytic transglycosylase</fullName>
    </submittedName>
</protein>
<dbReference type="InterPro" id="IPR023346">
    <property type="entry name" value="Lysozyme-like_dom_sf"/>
</dbReference>
<evidence type="ECO:0000313" key="7">
    <source>
        <dbReference type="Proteomes" id="UP000215405"/>
    </source>
</evidence>
<dbReference type="InterPro" id="IPR008939">
    <property type="entry name" value="Lytic_TGlycosylase_superhlx_U"/>
</dbReference>
<dbReference type="Gene3D" id="1.10.530.10">
    <property type="match status" value="1"/>
</dbReference>
<evidence type="ECO:0000313" key="6">
    <source>
        <dbReference type="EMBL" id="OXS99369.1"/>
    </source>
</evidence>
<dbReference type="PROSITE" id="PS00922">
    <property type="entry name" value="TRANSGLYCOSYLASE"/>
    <property type="match status" value="1"/>
</dbReference>
<comment type="similarity">
    <text evidence="1">Belongs to the transglycosylase Slt family.</text>
</comment>
<dbReference type="SUPFAM" id="SSF48435">
    <property type="entry name" value="Bacterial muramidases"/>
    <property type="match status" value="1"/>
</dbReference>
<proteinExistence type="inferred from homology"/>
<comment type="caution">
    <text evidence="6">The sequence shown here is derived from an EMBL/GenBank/DDBJ whole genome shotgun (WGS) entry which is preliminary data.</text>
</comment>
<dbReference type="SUPFAM" id="SSF53955">
    <property type="entry name" value="Lysozyme-like"/>
    <property type="match status" value="1"/>
</dbReference>
<organism evidence="6 7">
    <name type="scientific">Notoacmeibacter marinus</name>
    <dbReference type="NCBI Taxonomy" id="1876515"/>
    <lineage>
        <taxon>Bacteria</taxon>
        <taxon>Pseudomonadati</taxon>
        <taxon>Pseudomonadota</taxon>
        <taxon>Alphaproteobacteria</taxon>
        <taxon>Hyphomicrobiales</taxon>
        <taxon>Notoacmeibacteraceae</taxon>
        <taxon>Notoacmeibacter</taxon>
    </lineage>
</organism>
<name>A0A231UTX4_9HYPH</name>
<dbReference type="GO" id="GO:0008933">
    <property type="term" value="F:peptidoglycan lytic transglycosylase activity"/>
    <property type="evidence" value="ECO:0007669"/>
    <property type="project" value="InterPro"/>
</dbReference>
<evidence type="ECO:0000256" key="3">
    <source>
        <dbReference type="ARBA" id="ARBA00022729"/>
    </source>
</evidence>
<feature type="domain" description="Transglycosylase SLT" evidence="5">
    <location>
        <begin position="502"/>
        <end position="611"/>
    </location>
</feature>
<keyword evidence="3 4" id="KW-0732">Signal</keyword>
<dbReference type="Gene3D" id="1.25.20.10">
    <property type="entry name" value="Bacterial muramidases"/>
    <property type="match status" value="1"/>
</dbReference>
<evidence type="ECO:0000256" key="1">
    <source>
        <dbReference type="ARBA" id="ARBA00007734"/>
    </source>
</evidence>
<evidence type="ECO:0000256" key="4">
    <source>
        <dbReference type="SAM" id="SignalP"/>
    </source>
</evidence>
<dbReference type="EMBL" id="NBYO01000003">
    <property type="protein sequence ID" value="OXS99369.1"/>
    <property type="molecule type" value="Genomic_DNA"/>
</dbReference>
<gene>
    <name evidence="6" type="ORF">B7H23_14495</name>
</gene>
<feature type="signal peptide" evidence="4">
    <location>
        <begin position="1"/>
        <end position="26"/>
    </location>
</feature>
<dbReference type="CDD" id="cd13401">
    <property type="entry name" value="Slt70-like"/>
    <property type="match status" value="1"/>
</dbReference>
<feature type="chain" id="PRO_5012127300" evidence="4">
    <location>
        <begin position="27"/>
        <end position="661"/>
    </location>
</feature>
<keyword evidence="7" id="KW-1185">Reference proteome</keyword>
<sequence length="661" mass="72359">MRLRSLLSASVVLSVLFAAAPSGPLAQETSAIPPRTEAPSAYNPARLKAGLDAITADRWDQARAIRDSLTGLDREIMSWAVAFYGGKNIPSGEIAAAAATLPDWPGMKTLRQNSERALASENHPPRSIVAAFGNSQPETIEGARALANAQLALGNKSGAAAAITPLWRTAKLDAADEAAILRRYGAIIPRGAHCDRMEAMLYKDRIRSAERVAGPCGRARLHAAFAAVTRKQKDTWGRLSAVPKSERSDAFYFAKARHLRWQGKYHEAAKTLLAAPEKSGRIDPEAWWFERRVLSRELLDIKQPALAYRVVSEHGGGKPRTRIDASFHAGWYALRFLQEPKRAASHFRNILLRAEGPISRARGYYWMGRASEAGGGGTPQEYYAQAARYDVAFYGQLAAAKLGRNRLSVDFPKPSNADRARFSQRHAVQAIQRLEAAGHEHRARQLYFDLARELTSPGELALLAVKAERSKGHYMGLKVGKIAASRGLDIGALAHPIGAIPAQAQIGGSDKALAYAIARQESEFNAGAVSHAGARGLLQLMPGTAKQMARKAGLAYNSRRLTSDPAYNAILGTHYLGEQLDRFDGSMILTFAGYNAGPRRAAEWVQRYGDPRGKSVEAVIDWVERIPYTETRGYVQRVMENYQVYRMRLTGTVNPAADLTR</sequence>
<dbReference type="Proteomes" id="UP000215405">
    <property type="component" value="Unassembled WGS sequence"/>
</dbReference>
<comment type="similarity">
    <text evidence="2">Belongs to the virb1 family.</text>
</comment>
<accession>A0A231UTX4</accession>
<dbReference type="GO" id="GO:0016020">
    <property type="term" value="C:membrane"/>
    <property type="evidence" value="ECO:0007669"/>
    <property type="project" value="InterPro"/>
</dbReference>
<dbReference type="PANTHER" id="PTHR37423">
    <property type="entry name" value="SOLUBLE LYTIC MUREIN TRANSGLYCOSYLASE-RELATED"/>
    <property type="match status" value="1"/>
</dbReference>
<dbReference type="RefSeq" id="WP_094078146.1">
    <property type="nucleotide sequence ID" value="NZ_NBYO01000003.1"/>
</dbReference>
<dbReference type="PANTHER" id="PTHR37423:SF2">
    <property type="entry name" value="MEMBRANE-BOUND LYTIC MUREIN TRANSGLYCOSYLASE C"/>
    <property type="match status" value="1"/>
</dbReference>
<dbReference type="InterPro" id="IPR008258">
    <property type="entry name" value="Transglycosylase_SLT_dom_1"/>
</dbReference>